<dbReference type="RefSeq" id="WP_036278542.1">
    <property type="nucleotide sequence ID" value="NZ_CP014476.1"/>
</dbReference>
<protein>
    <submittedName>
        <fullName evidence="9">Undecaprenyl-phosphate glucose phosphotransferase</fullName>
    </submittedName>
</protein>
<dbReference type="Pfam" id="PF02397">
    <property type="entry name" value="Bac_transf"/>
    <property type="match status" value="1"/>
</dbReference>
<comment type="subcellular location">
    <subcellularLocation>
        <location evidence="1">Membrane</location>
        <topology evidence="1">Multi-pass membrane protein</topology>
    </subcellularLocation>
</comment>
<evidence type="ECO:0000259" key="8">
    <source>
        <dbReference type="Pfam" id="PF02397"/>
    </source>
</evidence>
<dbReference type="EMBL" id="CP014476">
    <property type="protein sequence ID" value="AMK76462.1"/>
    <property type="molecule type" value="Genomic_DNA"/>
</dbReference>
<dbReference type="OrthoDB" id="9808602at2"/>
<feature type="transmembrane region" description="Helical" evidence="7">
    <location>
        <begin position="46"/>
        <end position="63"/>
    </location>
</feature>
<feature type="transmembrane region" description="Helical" evidence="7">
    <location>
        <begin position="288"/>
        <end position="309"/>
    </location>
</feature>
<keyword evidence="5 7" id="KW-1133">Transmembrane helix</keyword>
<dbReference type="AlphaFoldDB" id="A0A126T324"/>
<keyword evidence="6 7" id="KW-0472">Membrane</keyword>
<dbReference type="SUPFAM" id="SSF51735">
    <property type="entry name" value="NAD(P)-binding Rossmann-fold domains"/>
    <property type="match status" value="1"/>
</dbReference>
<dbReference type="GO" id="GO:0089702">
    <property type="term" value="F:undecaprenyl-phosphate glucose phosphotransferase activity"/>
    <property type="evidence" value="ECO:0007669"/>
    <property type="project" value="TreeGrafter"/>
</dbReference>
<keyword evidence="10" id="KW-1185">Reference proteome</keyword>
<evidence type="ECO:0000256" key="4">
    <source>
        <dbReference type="ARBA" id="ARBA00022692"/>
    </source>
</evidence>
<keyword evidence="3 9" id="KW-0808">Transferase</keyword>
<feature type="transmembrane region" description="Helical" evidence="7">
    <location>
        <begin position="20"/>
        <end position="40"/>
    </location>
</feature>
<gene>
    <name evidence="9" type="ORF">JT25_008145</name>
</gene>
<dbReference type="InterPro" id="IPR003362">
    <property type="entry name" value="Bact_transf"/>
</dbReference>
<feature type="transmembrane region" description="Helical" evidence="7">
    <location>
        <begin position="84"/>
        <end position="106"/>
    </location>
</feature>
<accession>A0A126T324</accession>
<proteinExistence type="inferred from homology"/>
<keyword evidence="4 7" id="KW-0812">Transmembrane</keyword>
<dbReference type="Gene3D" id="3.40.50.720">
    <property type="entry name" value="NAD(P)-binding Rossmann-like Domain"/>
    <property type="match status" value="1"/>
</dbReference>
<reference evidence="9 10" key="1">
    <citation type="journal article" date="2015" name="Environ. Microbiol.">
        <title>Methane oxidation coupled to nitrate reduction under hypoxia by the Gammaproteobacterium Methylomonas denitrificans, sp. nov. type strain FJG1.</title>
        <authorList>
            <person name="Kits K.D."/>
            <person name="Klotz M.G."/>
            <person name="Stein L.Y."/>
        </authorList>
    </citation>
    <scope>NUCLEOTIDE SEQUENCE [LARGE SCALE GENOMIC DNA]</scope>
    <source>
        <strain evidence="9 10">FJG1</strain>
    </source>
</reference>
<dbReference type="InterPro" id="IPR036291">
    <property type="entry name" value="NAD(P)-bd_dom_sf"/>
</dbReference>
<organism evidence="9 10">
    <name type="scientific">Methylomonas denitrificans</name>
    <dbReference type="NCBI Taxonomy" id="1538553"/>
    <lineage>
        <taxon>Bacteria</taxon>
        <taxon>Pseudomonadati</taxon>
        <taxon>Pseudomonadota</taxon>
        <taxon>Gammaproteobacteria</taxon>
        <taxon>Methylococcales</taxon>
        <taxon>Methylococcaceae</taxon>
        <taxon>Methylomonas</taxon>
    </lineage>
</organism>
<dbReference type="GO" id="GO:0009242">
    <property type="term" value="P:colanic acid biosynthetic process"/>
    <property type="evidence" value="ECO:0007669"/>
    <property type="project" value="TreeGrafter"/>
</dbReference>
<dbReference type="NCBIfam" id="TIGR03023">
    <property type="entry name" value="WcaJ_sugtrans"/>
    <property type="match status" value="1"/>
</dbReference>
<dbReference type="GO" id="GO:0016020">
    <property type="term" value="C:membrane"/>
    <property type="evidence" value="ECO:0007669"/>
    <property type="project" value="UniProtKB-SubCell"/>
</dbReference>
<evidence type="ECO:0000256" key="7">
    <source>
        <dbReference type="SAM" id="Phobius"/>
    </source>
</evidence>
<evidence type="ECO:0000313" key="9">
    <source>
        <dbReference type="EMBL" id="AMK76462.1"/>
    </source>
</evidence>
<dbReference type="InterPro" id="IPR017473">
    <property type="entry name" value="Undecaprenyl-P_gluc_Ptfrase"/>
</dbReference>
<evidence type="ECO:0000256" key="5">
    <source>
        <dbReference type="ARBA" id="ARBA00022989"/>
    </source>
</evidence>
<evidence type="ECO:0000256" key="3">
    <source>
        <dbReference type="ARBA" id="ARBA00022679"/>
    </source>
</evidence>
<evidence type="ECO:0000313" key="10">
    <source>
        <dbReference type="Proteomes" id="UP000030512"/>
    </source>
</evidence>
<dbReference type="NCBIfam" id="TIGR03025">
    <property type="entry name" value="EPS_sugtrans"/>
    <property type="match status" value="1"/>
</dbReference>
<dbReference type="InterPro" id="IPR017475">
    <property type="entry name" value="EPS_sugar_tfrase"/>
</dbReference>
<sequence>MNQFRPKGFIRPLQPELQSIKRAMDTALIFITLYLSLNIYEEPFGREYLGLFIVCTVLFGIFAEHQEIYHGWRGDPLFDDAVRILLSWIVAFALIASSFFVFDLGFEYSRQVLELWLPLAPLSIIMLHSLRRSALSYLRMHGLNTRNYAILGGNSLGKRLNAALTEMPWLGYSFVGFFDDCIENKQRRLDEDMVDVIVGDFKNLLERAQEGEIDHIYITLPLRAEKRINQLIRELADSTVSVNIVPDFFTFNLMQSKLSSVKGIPVVSVFDTPLNSSLDGAAKRLEDLLLCAIILPIIAIPMLVIAMAIKITSPGPIIFKQMRYGVKGEQIEVWKFRSMSVCENGDTIKQATANDSRVTPLGSFLRRTSLDELPQFLNVLSGTMSVVGPRPHAVAHNEYYRKQIQGYMLRHKMKPGITGLAQISGCRGETETIDKMERRIHHDLEYIRQWSVILDLKIVILTIFKGFVGQQAY</sequence>
<evidence type="ECO:0000256" key="2">
    <source>
        <dbReference type="ARBA" id="ARBA00006464"/>
    </source>
</evidence>
<evidence type="ECO:0000256" key="1">
    <source>
        <dbReference type="ARBA" id="ARBA00004141"/>
    </source>
</evidence>
<dbReference type="PANTHER" id="PTHR30576">
    <property type="entry name" value="COLANIC BIOSYNTHESIS UDP-GLUCOSE LIPID CARRIER TRANSFERASE"/>
    <property type="match status" value="1"/>
</dbReference>
<dbReference type="Pfam" id="PF13727">
    <property type="entry name" value="CoA_binding_3"/>
    <property type="match status" value="1"/>
</dbReference>
<dbReference type="Proteomes" id="UP000030512">
    <property type="component" value="Chromosome"/>
</dbReference>
<name>A0A126T324_9GAMM</name>
<dbReference type="STRING" id="1538553.JT25_008145"/>
<evidence type="ECO:0000256" key="6">
    <source>
        <dbReference type="ARBA" id="ARBA00023136"/>
    </source>
</evidence>
<dbReference type="KEGG" id="mdn:JT25_008145"/>
<dbReference type="PANTHER" id="PTHR30576:SF21">
    <property type="entry name" value="UDP-GLUCOSE:UNDECAPRENYL-PHOSPHATE GLUCOSE-1-PHOSPHATE TRANSFERASE"/>
    <property type="match status" value="1"/>
</dbReference>
<comment type="similarity">
    <text evidence="2">Belongs to the bacterial sugar transferase family.</text>
</comment>
<feature type="domain" description="Bacterial sugar transferase" evidence="8">
    <location>
        <begin position="283"/>
        <end position="465"/>
    </location>
</feature>